<dbReference type="GO" id="GO:0007059">
    <property type="term" value="P:chromosome segregation"/>
    <property type="evidence" value="ECO:0007669"/>
    <property type="project" value="TreeGrafter"/>
</dbReference>
<accession>A0A2T0VTY0</accession>
<comment type="caution">
    <text evidence="3">The sequence shown here is derived from an EMBL/GenBank/DDBJ whole genome shotgun (WGS) entry which is preliminary data.</text>
</comment>
<dbReference type="InterPro" id="IPR003115">
    <property type="entry name" value="ParB_N"/>
</dbReference>
<evidence type="ECO:0000256" key="1">
    <source>
        <dbReference type="SAM" id="MobiDB-lite"/>
    </source>
</evidence>
<dbReference type="RefSeq" id="WP_106359192.1">
    <property type="nucleotide sequence ID" value="NZ_PVTP01000016.1"/>
</dbReference>
<name>A0A2T0VTY0_9RHOB</name>
<dbReference type="PANTHER" id="PTHR33375">
    <property type="entry name" value="CHROMOSOME-PARTITIONING PROTEIN PARB-RELATED"/>
    <property type="match status" value="1"/>
</dbReference>
<keyword evidence="4" id="KW-1185">Reference proteome</keyword>
<dbReference type="InterPro" id="IPR036086">
    <property type="entry name" value="ParB/Sulfiredoxin_sf"/>
</dbReference>
<proteinExistence type="predicted"/>
<organism evidence="3 4">
    <name type="scientific">Yoonia maritima</name>
    <dbReference type="NCBI Taxonomy" id="1435347"/>
    <lineage>
        <taxon>Bacteria</taxon>
        <taxon>Pseudomonadati</taxon>
        <taxon>Pseudomonadota</taxon>
        <taxon>Alphaproteobacteria</taxon>
        <taxon>Rhodobacterales</taxon>
        <taxon>Paracoccaceae</taxon>
        <taxon>Yoonia</taxon>
    </lineage>
</organism>
<feature type="region of interest" description="Disordered" evidence="1">
    <location>
        <begin position="14"/>
        <end position="34"/>
    </location>
</feature>
<reference evidence="3 4" key="1">
    <citation type="submission" date="2018-03" db="EMBL/GenBank/DDBJ databases">
        <title>Genomic Encyclopedia of Archaeal and Bacterial Type Strains, Phase II (KMG-II): from individual species to whole genera.</title>
        <authorList>
            <person name="Goeker M."/>
        </authorList>
    </citation>
    <scope>NUCLEOTIDE SEQUENCE [LARGE SCALE GENOMIC DNA]</scope>
    <source>
        <strain evidence="3 4">DSM 101533</strain>
    </source>
</reference>
<dbReference type="Gene3D" id="3.90.1530.30">
    <property type="match status" value="1"/>
</dbReference>
<dbReference type="Pfam" id="PF02195">
    <property type="entry name" value="ParB_N"/>
    <property type="match status" value="1"/>
</dbReference>
<dbReference type="OrthoDB" id="7656008at2"/>
<sequence>MSKKKRIFDIAMPDMAEPETQRVSTPDTSTRRKGPMASAIAENAGALNERASAEAKIRAENDALAHEFVALKRAGLVTAMIPLDAIVTQVLVRDRKPGPDPDLSELVTSIRDVGLSNPIRVEERDDGKYELIQGFRRLSAYRALLAEDGDAWGEIPAGILPRGEGVAGLYRRMVDENLIRKDLSFAEMALTAQAYAADPDTTPMNVDDAVAELFQSANYQRRSYIRSFARLMDLVDGVLRYPEEMSRNLGLAVLKLIESDPKALRALRAKLDGWDNRSVADELGVLREMTTASAPRPASKAADGAGQGASRRPRTTFEVGTGTDRVKCVAGVGQLTLKMDRDLTAIDRQKLEQGIARLLAALE</sequence>
<evidence type="ECO:0000313" key="4">
    <source>
        <dbReference type="Proteomes" id="UP000238007"/>
    </source>
</evidence>
<dbReference type="EMBL" id="PVTP01000016">
    <property type="protein sequence ID" value="PRY74627.1"/>
    <property type="molecule type" value="Genomic_DNA"/>
</dbReference>
<dbReference type="PANTHER" id="PTHR33375:SF1">
    <property type="entry name" value="CHROMOSOME-PARTITIONING PROTEIN PARB-RELATED"/>
    <property type="match status" value="1"/>
</dbReference>
<dbReference type="InterPro" id="IPR050336">
    <property type="entry name" value="Chromosome_partition/occlusion"/>
</dbReference>
<gene>
    <name evidence="3" type="ORF">CLV80_1169</name>
</gene>
<evidence type="ECO:0000259" key="2">
    <source>
        <dbReference type="SMART" id="SM00470"/>
    </source>
</evidence>
<dbReference type="SUPFAM" id="SSF110849">
    <property type="entry name" value="ParB/Sulfiredoxin"/>
    <property type="match status" value="1"/>
</dbReference>
<dbReference type="GO" id="GO:0005694">
    <property type="term" value="C:chromosome"/>
    <property type="evidence" value="ECO:0007669"/>
    <property type="project" value="TreeGrafter"/>
</dbReference>
<evidence type="ECO:0000313" key="3">
    <source>
        <dbReference type="EMBL" id="PRY74627.1"/>
    </source>
</evidence>
<feature type="region of interest" description="Disordered" evidence="1">
    <location>
        <begin position="290"/>
        <end position="317"/>
    </location>
</feature>
<feature type="domain" description="ParB-like N-terminal" evidence="2">
    <location>
        <begin position="79"/>
        <end position="178"/>
    </location>
</feature>
<dbReference type="AlphaFoldDB" id="A0A2T0VTY0"/>
<protein>
    <submittedName>
        <fullName evidence="3">ParB family chromosome partitioning protein</fullName>
    </submittedName>
</protein>
<dbReference type="SMART" id="SM00470">
    <property type="entry name" value="ParB"/>
    <property type="match status" value="1"/>
</dbReference>
<dbReference type="SUPFAM" id="SSF109709">
    <property type="entry name" value="KorB DNA-binding domain-like"/>
    <property type="match status" value="1"/>
</dbReference>
<dbReference type="Proteomes" id="UP000238007">
    <property type="component" value="Unassembled WGS sequence"/>
</dbReference>